<dbReference type="GO" id="GO:0016926">
    <property type="term" value="P:protein desumoylation"/>
    <property type="evidence" value="ECO:0007669"/>
    <property type="project" value="TreeGrafter"/>
</dbReference>
<dbReference type="GO" id="GO:0080090">
    <property type="term" value="P:regulation of primary metabolic process"/>
    <property type="evidence" value="ECO:0007669"/>
    <property type="project" value="UniProtKB-ARBA"/>
</dbReference>
<evidence type="ECO:0000256" key="4">
    <source>
        <dbReference type="ARBA" id="ARBA00022807"/>
    </source>
</evidence>
<evidence type="ECO:0000256" key="3">
    <source>
        <dbReference type="ARBA" id="ARBA00022801"/>
    </source>
</evidence>
<dbReference type="GO" id="GO:0005634">
    <property type="term" value="C:nucleus"/>
    <property type="evidence" value="ECO:0007669"/>
    <property type="project" value="TreeGrafter"/>
</dbReference>
<keyword evidence="2" id="KW-0645">Protease</keyword>
<evidence type="ECO:0000313" key="8">
    <source>
        <dbReference type="Proteomes" id="UP001140217"/>
    </source>
</evidence>
<keyword evidence="4" id="KW-0788">Thiol protease</keyword>
<keyword evidence="8" id="KW-1185">Reference proteome</keyword>
<dbReference type="EMBL" id="JANBUL010000019">
    <property type="protein sequence ID" value="KAJ2784843.1"/>
    <property type="molecule type" value="Genomic_DNA"/>
</dbReference>
<accession>A0A9W8HMA2</accession>
<dbReference type="SUPFAM" id="SSF54001">
    <property type="entry name" value="Cysteine proteinases"/>
    <property type="match status" value="1"/>
</dbReference>
<dbReference type="GO" id="GO:0006508">
    <property type="term" value="P:proteolysis"/>
    <property type="evidence" value="ECO:0007669"/>
    <property type="project" value="UniProtKB-KW"/>
</dbReference>
<feature type="domain" description="Ubiquitin-like protease family profile" evidence="6">
    <location>
        <begin position="272"/>
        <end position="435"/>
    </location>
</feature>
<feature type="compositionally biased region" description="Basic residues" evidence="5">
    <location>
        <begin position="83"/>
        <end position="106"/>
    </location>
</feature>
<name>A0A9W8HMA2_9FUNG</name>
<evidence type="ECO:0000256" key="5">
    <source>
        <dbReference type="SAM" id="MobiDB-lite"/>
    </source>
</evidence>
<dbReference type="PANTHER" id="PTHR12606:SF141">
    <property type="entry name" value="GH15225P-RELATED"/>
    <property type="match status" value="1"/>
</dbReference>
<dbReference type="Pfam" id="PF02902">
    <property type="entry name" value="Peptidase_C48"/>
    <property type="match status" value="1"/>
</dbReference>
<dbReference type="GO" id="GO:0016929">
    <property type="term" value="F:deSUMOylase activity"/>
    <property type="evidence" value="ECO:0007669"/>
    <property type="project" value="TreeGrafter"/>
</dbReference>
<organism evidence="7 8">
    <name type="scientific">Coemansia javaensis</name>
    <dbReference type="NCBI Taxonomy" id="2761396"/>
    <lineage>
        <taxon>Eukaryota</taxon>
        <taxon>Fungi</taxon>
        <taxon>Fungi incertae sedis</taxon>
        <taxon>Zoopagomycota</taxon>
        <taxon>Kickxellomycotina</taxon>
        <taxon>Kickxellomycetes</taxon>
        <taxon>Kickxellales</taxon>
        <taxon>Kickxellaceae</taxon>
        <taxon>Coemansia</taxon>
    </lineage>
</organism>
<dbReference type="FunFam" id="3.40.395.10:FF:000001">
    <property type="entry name" value="Sentrin-specific protease 1"/>
    <property type="match status" value="1"/>
</dbReference>
<evidence type="ECO:0000313" key="7">
    <source>
        <dbReference type="EMBL" id="KAJ2784843.1"/>
    </source>
</evidence>
<dbReference type="OrthoDB" id="1939479at2759"/>
<feature type="region of interest" description="Disordered" evidence="5">
    <location>
        <begin position="62"/>
        <end position="117"/>
    </location>
</feature>
<dbReference type="GO" id="GO:0060255">
    <property type="term" value="P:regulation of macromolecule metabolic process"/>
    <property type="evidence" value="ECO:0007669"/>
    <property type="project" value="UniProtKB-ARBA"/>
</dbReference>
<dbReference type="Proteomes" id="UP001140217">
    <property type="component" value="Unassembled WGS sequence"/>
</dbReference>
<keyword evidence="3 7" id="KW-0378">Hydrolase</keyword>
<dbReference type="InterPro" id="IPR038765">
    <property type="entry name" value="Papain-like_cys_pep_sf"/>
</dbReference>
<proteinExistence type="inferred from homology"/>
<protein>
    <submittedName>
        <fullName evidence="7">SUMO1 sentrin specific peptidase 1</fullName>
        <ecNumber evidence="7">3.4.22.68</ecNumber>
    </submittedName>
</protein>
<reference evidence="7" key="1">
    <citation type="submission" date="2022-07" db="EMBL/GenBank/DDBJ databases">
        <title>Phylogenomic reconstructions and comparative analyses of Kickxellomycotina fungi.</title>
        <authorList>
            <person name="Reynolds N.K."/>
            <person name="Stajich J.E."/>
            <person name="Barry K."/>
            <person name="Grigoriev I.V."/>
            <person name="Crous P."/>
            <person name="Smith M.E."/>
        </authorList>
    </citation>
    <scope>NUCLEOTIDE SEQUENCE</scope>
    <source>
        <strain evidence="7">NBRC 105414</strain>
    </source>
</reference>
<dbReference type="Gene3D" id="3.40.395.10">
    <property type="entry name" value="Adenoviral Proteinase, Chain A"/>
    <property type="match status" value="1"/>
</dbReference>
<dbReference type="PROSITE" id="PS50600">
    <property type="entry name" value="ULP_PROTEASE"/>
    <property type="match status" value="1"/>
</dbReference>
<dbReference type="AlphaFoldDB" id="A0A9W8HMA2"/>
<feature type="region of interest" description="Disordered" evidence="5">
    <location>
        <begin position="1"/>
        <end position="43"/>
    </location>
</feature>
<dbReference type="InterPro" id="IPR003653">
    <property type="entry name" value="Peptidase_C48_C"/>
</dbReference>
<gene>
    <name evidence="7" type="primary">SENP1</name>
    <name evidence="7" type="ORF">H4R18_000877</name>
</gene>
<evidence type="ECO:0000259" key="6">
    <source>
        <dbReference type="PROSITE" id="PS50600"/>
    </source>
</evidence>
<dbReference type="EC" id="3.4.22.68" evidence="7"/>
<sequence>MPGGTKRRRAAEPGDVSGRIPGGFPGQAMEPEQPAGESSHSDGGWLEALILSPLRLAKRWLTGDGAPAPAPPQRTHAQTHAQAHARRAGQHRRRRQQQHQHARGQRRLLMGGSGSRMSRNAGLVHSYTARPAWAPDLLAAETASSAGWTESQRADTQSILSVDSSLGLRSETPRELRAEAAAPEKRAAARDAADAWLAQLRRKIEAALSASAPAAAAVATAAYDRLRLEERRIDERLDAAQERAARPALPGDAAAVIAAAMAGGFTAELNNVPVTARDMATLQDGRWLNDEVINFYMQLIMDRAERAPDLPRVHAFNTFFYSTLCESGYARVRRWTRRTRLFDKDLVIVPVHLGVHWCCAVIDLRQKAICYYDALLGDNPDCLRRLLRYLCDESRDKGAAEVVEAEWSLVCDKQIPRQRNGYDCGVFAIMFAEHAARRAPFQFSQETCPLLRRRVAYEIATGALI</sequence>
<evidence type="ECO:0000256" key="2">
    <source>
        <dbReference type="ARBA" id="ARBA00022670"/>
    </source>
</evidence>
<evidence type="ECO:0000256" key="1">
    <source>
        <dbReference type="ARBA" id="ARBA00005234"/>
    </source>
</evidence>
<dbReference type="PANTHER" id="PTHR12606">
    <property type="entry name" value="SENTRIN/SUMO-SPECIFIC PROTEASE"/>
    <property type="match status" value="1"/>
</dbReference>
<comment type="caution">
    <text evidence="7">The sequence shown here is derived from an EMBL/GenBank/DDBJ whole genome shotgun (WGS) entry which is preliminary data.</text>
</comment>
<feature type="compositionally biased region" description="Low complexity" evidence="5">
    <location>
        <begin position="73"/>
        <end position="82"/>
    </location>
</feature>
<comment type="similarity">
    <text evidence="1">Belongs to the peptidase C48 family.</text>
</comment>